<dbReference type="EMBL" id="CAAALY010068781">
    <property type="protein sequence ID" value="VEL24639.1"/>
    <property type="molecule type" value="Genomic_DNA"/>
</dbReference>
<keyword evidence="2" id="KW-1185">Reference proteome</keyword>
<dbReference type="Proteomes" id="UP000784294">
    <property type="component" value="Unassembled WGS sequence"/>
</dbReference>
<reference evidence="1" key="1">
    <citation type="submission" date="2018-11" db="EMBL/GenBank/DDBJ databases">
        <authorList>
            <consortium name="Pathogen Informatics"/>
        </authorList>
    </citation>
    <scope>NUCLEOTIDE SEQUENCE</scope>
</reference>
<evidence type="ECO:0000313" key="1">
    <source>
        <dbReference type="EMBL" id="VEL24639.1"/>
    </source>
</evidence>
<dbReference type="AlphaFoldDB" id="A0A3S5BHP6"/>
<protein>
    <submittedName>
        <fullName evidence="1">Uncharacterized protein</fullName>
    </submittedName>
</protein>
<organism evidence="1 2">
    <name type="scientific">Protopolystoma xenopodis</name>
    <dbReference type="NCBI Taxonomy" id="117903"/>
    <lineage>
        <taxon>Eukaryota</taxon>
        <taxon>Metazoa</taxon>
        <taxon>Spiralia</taxon>
        <taxon>Lophotrochozoa</taxon>
        <taxon>Platyhelminthes</taxon>
        <taxon>Monogenea</taxon>
        <taxon>Polyopisthocotylea</taxon>
        <taxon>Polystomatidea</taxon>
        <taxon>Polystomatidae</taxon>
        <taxon>Protopolystoma</taxon>
    </lineage>
</organism>
<evidence type="ECO:0000313" key="2">
    <source>
        <dbReference type="Proteomes" id="UP000784294"/>
    </source>
</evidence>
<comment type="caution">
    <text evidence="1">The sequence shown here is derived from an EMBL/GenBank/DDBJ whole genome shotgun (WGS) entry which is preliminary data.</text>
</comment>
<sequence>MLANKGPSKWRRQKAIKKVCILSPQTRISLREESYPVWVLGRDVHASYQVPPPLISLAFSPLINTSLNRKIVFGSVWLPTWELAEDIANTRFPRVDCGTETNKGTQDTN</sequence>
<gene>
    <name evidence="1" type="ORF">PXEA_LOCUS18079</name>
</gene>
<proteinExistence type="predicted"/>
<name>A0A3S5BHP6_9PLAT</name>
<accession>A0A3S5BHP6</accession>